<gene>
    <name evidence="1" type="ORF">L227DRAFT_580371</name>
</gene>
<dbReference type="AlphaFoldDB" id="A0A5C2RVN6"/>
<protein>
    <submittedName>
        <fullName evidence="1">Uncharacterized protein</fullName>
    </submittedName>
</protein>
<reference evidence="1" key="1">
    <citation type="journal article" date="2018" name="Genome Biol. Evol.">
        <title>Genomics and development of Lentinus tigrinus, a white-rot wood-decaying mushroom with dimorphic fruiting bodies.</title>
        <authorList>
            <person name="Wu B."/>
            <person name="Xu Z."/>
            <person name="Knudson A."/>
            <person name="Carlson A."/>
            <person name="Chen N."/>
            <person name="Kovaka S."/>
            <person name="LaButti K."/>
            <person name="Lipzen A."/>
            <person name="Pennachio C."/>
            <person name="Riley R."/>
            <person name="Schakwitz W."/>
            <person name="Umezawa K."/>
            <person name="Ohm R.A."/>
            <person name="Grigoriev I.V."/>
            <person name="Nagy L.G."/>
            <person name="Gibbons J."/>
            <person name="Hibbett D."/>
        </authorList>
    </citation>
    <scope>NUCLEOTIDE SEQUENCE [LARGE SCALE GENOMIC DNA]</scope>
    <source>
        <strain evidence="1">ALCF2SS1-6</strain>
    </source>
</reference>
<proteinExistence type="predicted"/>
<evidence type="ECO:0000313" key="2">
    <source>
        <dbReference type="Proteomes" id="UP000313359"/>
    </source>
</evidence>
<evidence type="ECO:0000313" key="1">
    <source>
        <dbReference type="EMBL" id="RPD54557.1"/>
    </source>
</evidence>
<organism evidence="1 2">
    <name type="scientific">Lentinus tigrinus ALCF2SS1-6</name>
    <dbReference type="NCBI Taxonomy" id="1328759"/>
    <lineage>
        <taxon>Eukaryota</taxon>
        <taxon>Fungi</taxon>
        <taxon>Dikarya</taxon>
        <taxon>Basidiomycota</taxon>
        <taxon>Agaricomycotina</taxon>
        <taxon>Agaricomycetes</taxon>
        <taxon>Polyporales</taxon>
        <taxon>Polyporaceae</taxon>
        <taxon>Lentinus</taxon>
    </lineage>
</organism>
<keyword evidence="2" id="KW-1185">Reference proteome</keyword>
<dbReference type="Proteomes" id="UP000313359">
    <property type="component" value="Unassembled WGS sequence"/>
</dbReference>
<name>A0A5C2RVN6_9APHY</name>
<sequence>MLPARPIPHCLNPHYVECDVKQLPIVWFGAPYEEDKVISFAIANGFGDKGDPNDELYAASLTWVNLVKQFYRRFGIYLRIEEVWGLKDNLGLAFYSNRDMLKITKRQRLLVQSTYRAMGYEDEDMQWWLSRDEEL</sequence>
<accession>A0A5C2RVN6</accession>
<dbReference type="OrthoDB" id="2737129at2759"/>
<dbReference type="EMBL" id="ML122304">
    <property type="protein sequence ID" value="RPD54557.1"/>
    <property type="molecule type" value="Genomic_DNA"/>
</dbReference>